<feature type="region of interest" description="Disordered" evidence="1">
    <location>
        <begin position="15"/>
        <end position="83"/>
    </location>
</feature>
<accession>A0A2Z6R399</accession>
<evidence type="ECO:0000313" key="3">
    <source>
        <dbReference type="Proteomes" id="UP000247702"/>
    </source>
</evidence>
<dbReference type="Gene3D" id="3.40.1800.10">
    <property type="entry name" value="His-Me finger endonucleases"/>
    <property type="match status" value="1"/>
</dbReference>
<dbReference type="SUPFAM" id="SSF54060">
    <property type="entry name" value="His-Me finger endonucleases"/>
    <property type="match status" value="1"/>
</dbReference>
<dbReference type="Pfam" id="PF02945">
    <property type="entry name" value="Endonuclease_7"/>
    <property type="match status" value="1"/>
</dbReference>
<dbReference type="PANTHER" id="PTHR31511:SF12">
    <property type="entry name" value="RHO TERMINATION FACTOR N-TERMINAL DOMAIN-CONTAINING PROTEIN"/>
    <property type="match status" value="1"/>
</dbReference>
<reference evidence="2 3" key="1">
    <citation type="submission" date="2017-11" db="EMBL/GenBank/DDBJ databases">
        <title>The genome of Rhizophagus clarus HR1 reveals common genetic basis of auxotrophy among arbuscular mycorrhizal fungi.</title>
        <authorList>
            <person name="Kobayashi Y."/>
        </authorList>
    </citation>
    <scope>NUCLEOTIDE SEQUENCE [LARGE SCALE GENOMIC DNA]</scope>
    <source>
        <strain evidence="2 3">HR1</strain>
    </source>
</reference>
<dbReference type="InterPro" id="IPR044925">
    <property type="entry name" value="His-Me_finger_sf"/>
</dbReference>
<dbReference type="AlphaFoldDB" id="A0A2Z6R399"/>
<dbReference type="InterPro" id="IPR038563">
    <property type="entry name" value="Endonuclease_7_sf"/>
</dbReference>
<name>A0A2Z6R399_9GLOM</name>
<evidence type="ECO:0008006" key="4">
    <source>
        <dbReference type="Google" id="ProtNLM"/>
    </source>
</evidence>
<keyword evidence="3" id="KW-1185">Reference proteome</keyword>
<organism evidence="2 3">
    <name type="scientific">Rhizophagus clarus</name>
    <dbReference type="NCBI Taxonomy" id="94130"/>
    <lineage>
        <taxon>Eukaryota</taxon>
        <taxon>Fungi</taxon>
        <taxon>Fungi incertae sedis</taxon>
        <taxon>Mucoromycota</taxon>
        <taxon>Glomeromycotina</taxon>
        <taxon>Glomeromycetes</taxon>
        <taxon>Glomerales</taxon>
        <taxon>Glomeraceae</taxon>
        <taxon>Rhizophagus</taxon>
    </lineage>
</organism>
<dbReference type="EMBL" id="BEXD01001996">
    <property type="protein sequence ID" value="GBB96600.1"/>
    <property type="molecule type" value="Genomic_DNA"/>
</dbReference>
<evidence type="ECO:0000313" key="2">
    <source>
        <dbReference type="EMBL" id="GBB96600.1"/>
    </source>
</evidence>
<dbReference type="PANTHER" id="PTHR31511">
    <property type="entry name" value="PROTEIN CBG23764"/>
    <property type="match status" value="1"/>
</dbReference>
<feature type="compositionally biased region" description="Acidic residues" evidence="1">
    <location>
        <begin position="35"/>
        <end position="79"/>
    </location>
</feature>
<comment type="caution">
    <text evidence="2">The sequence shown here is derived from an EMBL/GenBank/DDBJ whole genome shotgun (WGS) entry which is preliminary data.</text>
</comment>
<protein>
    <recommendedName>
        <fullName evidence="4">C2H2-type domain-containing protein</fullName>
    </recommendedName>
</protein>
<gene>
    <name evidence="2" type="ORF">RclHR1_27950001</name>
</gene>
<dbReference type="InterPro" id="IPR004211">
    <property type="entry name" value="Endonuclease_7"/>
</dbReference>
<sequence length="843" mass="97698">MSGLLGSITGTIGRLFGNLLPSWGDPAPVPPETAEPPEPEEEPEPESDGESDYETADEGDVSSESESESESDNESEAEEEKIIFRRIEDPAPKRLVETRRISDQGLCVDYLANIPETYPYREDPLAMFEDVEDQISDVYRRELARLGGVKTKIVLIAHIEILDIIRQDRINQTVSRQYNEILDKIDEMKQNQHSGWIYEYGKKIFLEISAYQPLRGSSHFALPKIWAKPQLGIINPKNTDNRCFEECLKAHLASEEARRQGTRARNLHDVSRLRRFDNILNFSGINFPATLRDIDLFEENNPSFSVNVFYPAPTKNDREQLTRKLDPLRLSEYNYQREHLVDLILFTEGEEDLRDRRNINEVPPGLNTHYCLINGESGWSRIMSNWNKHKGRKYFCRHCWIAPFTRLDLLQEHIKHNCHGRNNPNAGQREIFPEKGMHIMKFKNYGAMENVPFYFVKDLEADSDPVEKNDIKEKTIKLQKQKPNSYGYALMQTDGKLAKEIARRTPNSIAESWESMQRDLEEIIKPKLRNPEKIKMTERDWRTHKSAIRCYICEERLQETRYNKVKYFDTSRKFLGGAHYGCVKIKCEATEENLSEAVYRTEGLSIEEENTFKKATKCCLCKMSLRADINDNRVRDHDHFTGKYRGPAHRRCNLLLRIKPDEIKIPLIYHGGKHYDFHHEVRELGLVSEDKIEIIADNMENYKTIIIGQIKFIDSCQFQFPSLEKVASNLRGQEKSPEQLAKCFPIMAQSLPQHLLPILTQKCEYPYELNDPDRFSRTELPSRKEFNTVLGGLNYCDQGCKKCKHEIKGKKCDGECKEGDLKEVDDEMAKLYIAFSSPLSAAF</sequence>
<proteinExistence type="predicted"/>
<dbReference type="Proteomes" id="UP000247702">
    <property type="component" value="Unassembled WGS sequence"/>
</dbReference>
<evidence type="ECO:0000256" key="1">
    <source>
        <dbReference type="SAM" id="MobiDB-lite"/>
    </source>
</evidence>